<evidence type="ECO:0000313" key="3">
    <source>
        <dbReference type="Proteomes" id="UP000823615"/>
    </source>
</evidence>
<reference evidence="2" key="2">
    <citation type="journal article" date="2021" name="PeerJ">
        <title>Extensive microbial diversity within the chicken gut microbiome revealed by metagenomics and culture.</title>
        <authorList>
            <person name="Gilroy R."/>
            <person name="Ravi A."/>
            <person name="Getino M."/>
            <person name="Pursley I."/>
            <person name="Horton D.L."/>
            <person name="Alikhan N.F."/>
            <person name="Baker D."/>
            <person name="Gharbi K."/>
            <person name="Hall N."/>
            <person name="Watson M."/>
            <person name="Adriaenssens E.M."/>
            <person name="Foster-Nyarko E."/>
            <person name="Jarju S."/>
            <person name="Secka A."/>
            <person name="Antonio M."/>
            <person name="Oren A."/>
            <person name="Chaudhuri R.R."/>
            <person name="La Ragione R."/>
            <person name="Hildebrand F."/>
            <person name="Pallen M.J."/>
        </authorList>
    </citation>
    <scope>NUCLEOTIDE SEQUENCE</scope>
    <source>
        <strain evidence="2">7293</strain>
    </source>
</reference>
<keyword evidence="1" id="KW-1133">Transmembrane helix</keyword>
<protein>
    <submittedName>
        <fullName evidence="2">Uncharacterized protein</fullName>
    </submittedName>
</protein>
<keyword evidence="1" id="KW-0812">Transmembrane</keyword>
<accession>A0A9D9H6L8</accession>
<gene>
    <name evidence="2" type="ORF">IAA97_07365</name>
</gene>
<dbReference type="AlphaFoldDB" id="A0A9D9H6L8"/>
<dbReference type="EMBL" id="JADIMT010000086">
    <property type="protein sequence ID" value="MBO8436778.1"/>
    <property type="molecule type" value="Genomic_DNA"/>
</dbReference>
<keyword evidence="1" id="KW-0472">Membrane</keyword>
<proteinExistence type="predicted"/>
<reference evidence="2" key="1">
    <citation type="submission" date="2020-10" db="EMBL/GenBank/DDBJ databases">
        <authorList>
            <person name="Gilroy R."/>
        </authorList>
    </citation>
    <scope>NUCLEOTIDE SEQUENCE</scope>
    <source>
        <strain evidence="2">7293</strain>
    </source>
</reference>
<feature type="transmembrane region" description="Helical" evidence="1">
    <location>
        <begin position="20"/>
        <end position="37"/>
    </location>
</feature>
<name>A0A9D9H6L8_9SPIO</name>
<sequence length="54" mass="5924">MKATEELSASMHDSVSRHGFLIAVKVLALLSLSSLPARQRTEIIRYAYDGSAMT</sequence>
<organism evidence="2 3">
    <name type="scientific">Candidatus Ornithospirochaeta stercoripullorum</name>
    <dbReference type="NCBI Taxonomy" id="2840899"/>
    <lineage>
        <taxon>Bacteria</taxon>
        <taxon>Pseudomonadati</taxon>
        <taxon>Spirochaetota</taxon>
        <taxon>Spirochaetia</taxon>
        <taxon>Spirochaetales</taxon>
        <taxon>Spirochaetaceae</taxon>
        <taxon>Spirochaetaceae incertae sedis</taxon>
        <taxon>Candidatus Ornithospirochaeta</taxon>
    </lineage>
</organism>
<evidence type="ECO:0000256" key="1">
    <source>
        <dbReference type="SAM" id="Phobius"/>
    </source>
</evidence>
<evidence type="ECO:0000313" key="2">
    <source>
        <dbReference type="EMBL" id="MBO8436778.1"/>
    </source>
</evidence>
<comment type="caution">
    <text evidence="2">The sequence shown here is derived from an EMBL/GenBank/DDBJ whole genome shotgun (WGS) entry which is preliminary data.</text>
</comment>
<dbReference type="Proteomes" id="UP000823615">
    <property type="component" value="Unassembled WGS sequence"/>
</dbReference>